<keyword evidence="4 7" id="KW-0597">Phosphoprotein</keyword>
<dbReference type="Pfam" id="PF02518">
    <property type="entry name" value="HATPase_c"/>
    <property type="match status" value="1"/>
</dbReference>
<protein>
    <recommendedName>
        <fullName evidence="3">histidine kinase</fullName>
        <ecNumber evidence="3">2.7.13.3</ecNumber>
    </recommendedName>
</protein>
<dbReference type="InterPro" id="IPR003018">
    <property type="entry name" value="GAF"/>
</dbReference>
<dbReference type="PANTHER" id="PTHR43304">
    <property type="entry name" value="PHYTOCHROME-LIKE PROTEIN CPH1"/>
    <property type="match status" value="1"/>
</dbReference>
<dbReference type="Gene3D" id="3.30.450.20">
    <property type="entry name" value="PAS domain"/>
    <property type="match status" value="4"/>
</dbReference>
<evidence type="ECO:0000256" key="1">
    <source>
        <dbReference type="ARBA" id="ARBA00000085"/>
    </source>
</evidence>
<feature type="domain" description="PAC" evidence="13">
    <location>
        <begin position="371"/>
        <end position="423"/>
    </location>
</feature>
<feature type="domain" description="PAS" evidence="12">
    <location>
        <begin position="33"/>
        <end position="89"/>
    </location>
</feature>
<evidence type="ECO:0000259" key="12">
    <source>
        <dbReference type="PROSITE" id="PS50112"/>
    </source>
</evidence>
<dbReference type="Gene3D" id="3.30.565.10">
    <property type="entry name" value="Histidine kinase-like ATPase, C-terminal domain"/>
    <property type="match status" value="1"/>
</dbReference>
<evidence type="ECO:0000259" key="10">
    <source>
        <dbReference type="PROSITE" id="PS50109"/>
    </source>
</evidence>
<gene>
    <name evidence="14" type="ORF">FE263_08900</name>
</gene>
<dbReference type="GO" id="GO:0000155">
    <property type="term" value="F:phosphorelay sensor kinase activity"/>
    <property type="evidence" value="ECO:0007669"/>
    <property type="project" value="InterPro"/>
</dbReference>
<dbReference type="Pfam" id="PF08447">
    <property type="entry name" value="PAS_3"/>
    <property type="match status" value="2"/>
</dbReference>
<dbReference type="Pfam" id="PF00072">
    <property type="entry name" value="Response_reg"/>
    <property type="match status" value="1"/>
</dbReference>
<dbReference type="PROSITE" id="PS50110">
    <property type="entry name" value="RESPONSE_REGULATORY"/>
    <property type="match status" value="1"/>
</dbReference>
<dbReference type="PRINTS" id="PR00344">
    <property type="entry name" value="BCTRLSENSOR"/>
</dbReference>
<evidence type="ECO:0000256" key="2">
    <source>
        <dbReference type="ARBA" id="ARBA00006402"/>
    </source>
</evidence>
<feature type="domain" description="PAS" evidence="12">
    <location>
        <begin position="298"/>
        <end position="342"/>
    </location>
</feature>
<dbReference type="EMBL" id="VCDI01000002">
    <property type="protein sequence ID" value="TLU73488.1"/>
    <property type="molecule type" value="Genomic_DNA"/>
</dbReference>
<dbReference type="SMART" id="SM00086">
    <property type="entry name" value="PAC"/>
    <property type="match status" value="4"/>
</dbReference>
<dbReference type="SUPFAM" id="SSF52172">
    <property type="entry name" value="CheY-like"/>
    <property type="match status" value="1"/>
</dbReference>
<accession>A0A5R9JGR8</accession>
<dbReference type="CDD" id="cd00130">
    <property type="entry name" value="PAS"/>
    <property type="match status" value="4"/>
</dbReference>
<evidence type="ECO:0000256" key="5">
    <source>
        <dbReference type="ARBA" id="ARBA00022679"/>
    </source>
</evidence>
<dbReference type="InterPro" id="IPR036890">
    <property type="entry name" value="HATPase_C_sf"/>
</dbReference>
<dbReference type="Gene3D" id="3.40.50.2300">
    <property type="match status" value="1"/>
</dbReference>
<keyword evidence="15" id="KW-1185">Reference proteome</keyword>
<comment type="similarity">
    <text evidence="2">In the N-terminal section; belongs to the phytochrome family.</text>
</comment>
<dbReference type="SMART" id="SM00065">
    <property type="entry name" value="GAF"/>
    <property type="match status" value="1"/>
</dbReference>
<evidence type="ECO:0000256" key="8">
    <source>
        <dbReference type="SAM" id="Coils"/>
    </source>
</evidence>
<reference evidence="14 15" key="1">
    <citation type="submission" date="2019-05" db="EMBL/GenBank/DDBJ databases">
        <authorList>
            <person name="Pankratov T."/>
            <person name="Grouzdev D."/>
        </authorList>
    </citation>
    <scope>NUCLEOTIDE SEQUENCE [LARGE SCALE GENOMIC DNA]</scope>
    <source>
        <strain evidence="14 15">KEBCLARHB70R</strain>
    </source>
</reference>
<dbReference type="SMART" id="SM00388">
    <property type="entry name" value="HisKA"/>
    <property type="match status" value="1"/>
</dbReference>
<evidence type="ECO:0000259" key="9">
    <source>
        <dbReference type="PROSITE" id="PS50046"/>
    </source>
</evidence>
<dbReference type="EC" id="2.7.13.3" evidence="3"/>
<dbReference type="SUPFAM" id="SSF55785">
    <property type="entry name" value="PYP-like sensor domain (PAS domain)"/>
    <property type="match status" value="4"/>
</dbReference>
<dbReference type="SMART" id="SM00448">
    <property type="entry name" value="REC"/>
    <property type="match status" value="1"/>
</dbReference>
<dbReference type="FunFam" id="3.30.450.20:FF:000099">
    <property type="entry name" value="Sensory box sensor histidine kinase"/>
    <property type="match status" value="2"/>
</dbReference>
<name>A0A5R9JGR8_9PROT</name>
<evidence type="ECO:0000256" key="7">
    <source>
        <dbReference type="PROSITE-ProRule" id="PRU00169"/>
    </source>
</evidence>
<dbReference type="Gene3D" id="1.10.287.130">
    <property type="match status" value="1"/>
</dbReference>
<dbReference type="Proteomes" id="UP000305654">
    <property type="component" value="Unassembled WGS sequence"/>
</dbReference>
<evidence type="ECO:0000256" key="6">
    <source>
        <dbReference type="ARBA" id="ARBA00022777"/>
    </source>
</evidence>
<evidence type="ECO:0000256" key="4">
    <source>
        <dbReference type="ARBA" id="ARBA00022553"/>
    </source>
</evidence>
<dbReference type="InterPro" id="IPR029016">
    <property type="entry name" value="GAF-like_dom_sf"/>
</dbReference>
<feature type="domain" description="Response regulatory" evidence="11">
    <location>
        <begin position="1026"/>
        <end position="1135"/>
    </location>
</feature>
<dbReference type="InterPro" id="IPR005467">
    <property type="entry name" value="His_kinase_dom"/>
</dbReference>
<dbReference type="InterPro" id="IPR036097">
    <property type="entry name" value="HisK_dim/P_sf"/>
</dbReference>
<evidence type="ECO:0000313" key="15">
    <source>
        <dbReference type="Proteomes" id="UP000305654"/>
    </source>
</evidence>
<dbReference type="InterPro" id="IPR001610">
    <property type="entry name" value="PAC"/>
</dbReference>
<dbReference type="InterPro" id="IPR013656">
    <property type="entry name" value="PAS_4"/>
</dbReference>
<evidence type="ECO:0000259" key="11">
    <source>
        <dbReference type="PROSITE" id="PS50110"/>
    </source>
</evidence>
<feature type="modified residue" description="4-aspartylphosphate" evidence="7">
    <location>
        <position position="1076"/>
    </location>
</feature>
<dbReference type="InterPro" id="IPR003594">
    <property type="entry name" value="HATPase_dom"/>
</dbReference>
<dbReference type="SMART" id="SM00387">
    <property type="entry name" value="HATPase_c"/>
    <property type="match status" value="1"/>
</dbReference>
<dbReference type="SMART" id="SM00091">
    <property type="entry name" value="PAS"/>
    <property type="match status" value="4"/>
</dbReference>
<dbReference type="InterPro" id="IPR052162">
    <property type="entry name" value="Sensor_kinase/Photoreceptor"/>
</dbReference>
<dbReference type="NCBIfam" id="TIGR00229">
    <property type="entry name" value="sensory_box"/>
    <property type="match status" value="4"/>
</dbReference>
<dbReference type="SUPFAM" id="SSF55781">
    <property type="entry name" value="GAF domain-like"/>
    <property type="match status" value="1"/>
</dbReference>
<feature type="domain" description="PAC" evidence="13">
    <location>
        <begin position="106"/>
        <end position="157"/>
    </location>
</feature>
<dbReference type="SUPFAM" id="SSF55874">
    <property type="entry name" value="ATPase domain of HSP90 chaperone/DNA topoisomerase II/histidine kinase"/>
    <property type="match status" value="1"/>
</dbReference>
<dbReference type="InterPro" id="IPR035965">
    <property type="entry name" value="PAS-like_dom_sf"/>
</dbReference>
<dbReference type="InterPro" id="IPR001789">
    <property type="entry name" value="Sig_transdc_resp-reg_receiver"/>
</dbReference>
<dbReference type="PROSITE" id="PS50046">
    <property type="entry name" value="PHYTOCHROME_2"/>
    <property type="match status" value="1"/>
</dbReference>
<dbReference type="InterPro" id="IPR013655">
    <property type="entry name" value="PAS_fold_3"/>
</dbReference>
<dbReference type="PROSITE" id="PS50113">
    <property type="entry name" value="PAC"/>
    <property type="match status" value="4"/>
</dbReference>
<proteinExistence type="inferred from homology"/>
<dbReference type="InterPro" id="IPR000014">
    <property type="entry name" value="PAS"/>
</dbReference>
<dbReference type="PROSITE" id="PS50109">
    <property type="entry name" value="HIS_KIN"/>
    <property type="match status" value="1"/>
</dbReference>
<organism evidence="14 15">
    <name type="scientific">Lichenicoccus roseus</name>
    <dbReference type="NCBI Taxonomy" id="2683649"/>
    <lineage>
        <taxon>Bacteria</taxon>
        <taxon>Pseudomonadati</taxon>
        <taxon>Pseudomonadota</taxon>
        <taxon>Alphaproteobacteria</taxon>
        <taxon>Acetobacterales</taxon>
        <taxon>Acetobacteraceae</taxon>
        <taxon>Lichenicoccus</taxon>
    </lineage>
</organism>
<dbReference type="InterPro" id="IPR003661">
    <property type="entry name" value="HisK_dim/P_dom"/>
</dbReference>
<feature type="domain" description="PAC" evidence="13">
    <location>
        <begin position="670"/>
        <end position="729"/>
    </location>
</feature>
<dbReference type="Pfam" id="PF08448">
    <property type="entry name" value="PAS_4"/>
    <property type="match status" value="1"/>
</dbReference>
<dbReference type="Pfam" id="PF13426">
    <property type="entry name" value="PAS_9"/>
    <property type="match status" value="1"/>
</dbReference>
<dbReference type="CDD" id="cd00082">
    <property type="entry name" value="HisKA"/>
    <property type="match status" value="1"/>
</dbReference>
<feature type="domain" description="PAC" evidence="13">
    <location>
        <begin position="245"/>
        <end position="297"/>
    </location>
</feature>
<dbReference type="PROSITE" id="PS50112">
    <property type="entry name" value="PAS"/>
    <property type="match status" value="3"/>
</dbReference>
<dbReference type="InterPro" id="IPR016132">
    <property type="entry name" value="Phyto_chromo_attachment"/>
</dbReference>
<keyword evidence="5" id="KW-0808">Transferase</keyword>
<dbReference type="InterPro" id="IPR011006">
    <property type="entry name" value="CheY-like_superfamily"/>
</dbReference>
<evidence type="ECO:0000256" key="3">
    <source>
        <dbReference type="ARBA" id="ARBA00012438"/>
    </source>
</evidence>
<feature type="coiled-coil region" evidence="8">
    <location>
        <begin position="724"/>
        <end position="751"/>
    </location>
</feature>
<comment type="caution">
    <text evidence="14">The sequence shown here is derived from an EMBL/GenBank/DDBJ whole genome shotgun (WGS) entry which is preliminary data.</text>
</comment>
<dbReference type="Gene3D" id="3.30.450.40">
    <property type="match status" value="1"/>
</dbReference>
<sequence>MNATELTVRQIQRLGQVRMARGAYRSDDASWSGELDFHALAETLPTLIFVTDAAGRCLYTNRRFQDFTGQGAPALLGDRWLDVVHPDDRVRTMQNWSVSVATAEPYESEYRFRSADGDHRWFLVRGAAVREQGRIVRWVGNCSDIDDSKQAQTNSRVQHAQVAAALSASEARFRTIFHSMFNFAGLLCLDGTLLEVNDAALAFGGLQGSEVIGRKFWDTPWWDVGQAERDRLRDAVASAAAGSFIHYEARVRSADGRIAVIDFSITPVRADDGRVVELIPEGRDLTEAKRAEQHLRRSEQRLRSAFEAAAIGMARIDLHTARWIEVNDTLCAMLGYGRDELMALACTAISEPVQYDPGSLARMAEGRLAHFRTEKRYRHKAGQTVWAALTVTLVRDAAGEPDFALAIIEDITEQRRQAVMLAEADERRSFLLALADRLRPLGDPVAVMATAAEMLGRHLRVAQVGYSEIDAAQMHAVIDRDWNDGRLASVAGTLRLDDYGPRIIADLKRGATLAIADVRADGRTNAPEVAAAFDRIGVRALLDVPLVKQGRLLAVLFVHHCDQRTWTRAEHQLVEEVCERTWAAAGQARAEAAAAASGARFRSIIDAIPQMVWSARPDGSHDFYNRRWYEFTGMRDGATEGAGWNGMFHPDDQARAWAHWRDCLLTGATFEIEYRLRHHGGAYRWVLGRALPIREDDEFGPSGPGKIVRWIGTCTDLQGVIEAREALAAGRRELERRIADSTDELRRLNAKLLIEMERRERVQAALVNSQKLEALGQLTAGISHDFNNVIAAISGAFSVIERRCDDPRIREITAHGVKAAWRGAALVRQMLMFAHQQVLEPRTIRLCMLFEEVEPLLRRSVGEGVVLTIACAADLPSVRVDPVQLETALINLVVNANDAMQGSGRLAITAARCPVDQVLRPAELQDCDAVTIELADDGPGIPPDVLQRVTEPFFTTKGAGKGTGLGLAMVHGFLRQSGGALRIAGQVGTGTRIMLHLPSAAGEAEGVAMKPDDRVAPDQRLHGGARLLLVEDDDAVRGVLAAQLADLGYVVIEAADGDAAVQLAEAGPPFDAAIVDVIMPGMDGRSLAEIIRRSRPSLPVLFMTGHADRARLASETVIEKPFAPAQLADRMLDVLGRRRPLASLNKEGLGLQRLDQEGLDRLDRRLRSDALRPLFRHWRAACAGNRLPGFAAFDVATGDTARTLVLLKVDLTQLPMTFKVEKMPAQFARLSLKTLEGMDVAVTGDEALGSREAAYRRCVRLCRPSYEYARFDLGEGRPVVFERLLLPFSDDGVIVDRLVAMVVVDGMPTELGE</sequence>
<dbReference type="PANTHER" id="PTHR43304:SF1">
    <property type="entry name" value="PAC DOMAIN-CONTAINING PROTEIN"/>
    <property type="match status" value="1"/>
</dbReference>
<feature type="domain" description="Histidine kinase" evidence="10">
    <location>
        <begin position="781"/>
        <end position="1001"/>
    </location>
</feature>
<dbReference type="SUPFAM" id="SSF47384">
    <property type="entry name" value="Homodimeric domain of signal transducing histidine kinase"/>
    <property type="match status" value="1"/>
</dbReference>
<dbReference type="InterPro" id="IPR000700">
    <property type="entry name" value="PAS-assoc_C"/>
</dbReference>
<dbReference type="InterPro" id="IPR004358">
    <property type="entry name" value="Sig_transdc_His_kin-like_C"/>
</dbReference>
<comment type="catalytic activity">
    <reaction evidence="1">
        <text>ATP + protein L-histidine = ADP + protein N-phospho-L-histidine.</text>
        <dbReference type="EC" id="2.7.13.3"/>
    </reaction>
</comment>
<feature type="domain" description="PAS" evidence="12">
    <location>
        <begin position="169"/>
        <end position="214"/>
    </location>
</feature>
<feature type="domain" description="Phytochrome chromophore attachment site" evidence="9">
    <location>
        <begin position="502"/>
        <end position="580"/>
    </location>
</feature>
<dbReference type="Pfam" id="PF01590">
    <property type="entry name" value="GAF"/>
    <property type="match status" value="1"/>
</dbReference>
<keyword evidence="8" id="KW-0175">Coiled coil</keyword>
<keyword evidence="6" id="KW-0418">Kinase</keyword>
<dbReference type="OrthoDB" id="7284568at2"/>
<evidence type="ECO:0000313" key="14">
    <source>
        <dbReference type="EMBL" id="TLU73488.1"/>
    </source>
</evidence>
<evidence type="ECO:0000259" key="13">
    <source>
        <dbReference type="PROSITE" id="PS50113"/>
    </source>
</evidence>